<feature type="domain" description="Methyltransferase" evidence="1">
    <location>
        <begin position="47"/>
        <end position="149"/>
    </location>
</feature>
<dbReference type="CDD" id="cd02440">
    <property type="entry name" value="AdoMet_MTases"/>
    <property type="match status" value="1"/>
</dbReference>
<proteinExistence type="predicted"/>
<dbReference type="Gene3D" id="3.40.50.150">
    <property type="entry name" value="Vaccinia Virus protein VP39"/>
    <property type="match status" value="1"/>
</dbReference>
<dbReference type="InterPro" id="IPR053173">
    <property type="entry name" value="SAM-binding_MTase"/>
</dbReference>
<dbReference type="InterPro" id="IPR025714">
    <property type="entry name" value="Methyltranfer_dom"/>
</dbReference>
<dbReference type="EMBL" id="AUYC01000028">
    <property type="protein sequence ID" value="KZN63287.1"/>
    <property type="molecule type" value="Genomic_DNA"/>
</dbReference>
<dbReference type="Pfam" id="PF13847">
    <property type="entry name" value="Methyltransf_31"/>
    <property type="match status" value="1"/>
</dbReference>
<sequence>MSSITEQVMEMYNKYPYPSPEAGREKLEELAYLLKIFSIENNINLTDKHILDAGTGTGHRLTQAAKAFPDSHFTAVDYCETSLSIARSLATENELKNVLHKQVNLMEDLQGLGEFDLIMCIGVLHHLECPATGLANLTKTLKEDGALLLWLYGELGGAERMRRKQAVRLLMQGNNNDYESGIQLVKDLKFDQFEFGWNLSNITEKELNSLIVDAYLNINEKLYDCDSIGNLMKDSGFKAYVISGVTSEEDAFLYDTRLSDKTPLNCKITNVSNLINTDLLKERYNALSIEDKYRVVDLLFKPSGYTVVGLTEGFINKLPENSRLRDNLIYIKK</sequence>
<comment type="caution">
    <text evidence="2">The sequence shown here is derived from an EMBL/GenBank/DDBJ whole genome shotgun (WGS) entry which is preliminary data.</text>
</comment>
<accession>A0A167KUF0</accession>
<gene>
    <name evidence="2" type="ORF">N473_17820</name>
</gene>
<dbReference type="PANTHER" id="PTHR45128">
    <property type="entry name" value="METHYLTRANSFERASE TYPE 11"/>
    <property type="match status" value="1"/>
</dbReference>
<dbReference type="PATRIC" id="fig|1365248.3.peg.2483"/>
<protein>
    <recommendedName>
        <fullName evidence="1">Methyltransferase domain-containing protein</fullName>
    </recommendedName>
</protein>
<name>A0A167KUF0_9GAMM</name>
<dbReference type="InterPro" id="IPR029063">
    <property type="entry name" value="SAM-dependent_MTases_sf"/>
</dbReference>
<dbReference type="RefSeq" id="WP_063368086.1">
    <property type="nucleotide sequence ID" value="NZ_AUYC01000028.1"/>
</dbReference>
<evidence type="ECO:0000259" key="1">
    <source>
        <dbReference type="Pfam" id="PF13847"/>
    </source>
</evidence>
<dbReference type="PANTHER" id="PTHR45128:SF1">
    <property type="entry name" value="S-ADENOSYLMETHIONINE-DEPENDENT METHYLTRANSFERASE RV2258C"/>
    <property type="match status" value="1"/>
</dbReference>
<evidence type="ECO:0000313" key="3">
    <source>
        <dbReference type="Proteomes" id="UP000076486"/>
    </source>
</evidence>
<dbReference type="AlphaFoldDB" id="A0A167KUF0"/>
<dbReference type="Proteomes" id="UP000076486">
    <property type="component" value="Unassembled WGS sequence"/>
</dbReference>
<organism evidence="2 3">
    <name type="scientific">Pseudoalteromonas luteoviolacea CPMOR-1</name>
    <dbReference type="NCBI Taxonomy" id="1365248"/>
    <lineage>
        <taxon>Bacteria</taxon>
        <taxon>Pseudomonadati</taxon>
        <taxon>Pseudomonadota</taxon>
        <taxon>Gammaproteobacteria</taxon>
        <taxon>Alteromonadales</taxon>
        <taxon>Pseudoalteromonadaceae</taxon>
        <taxon>Pseudoalteromonas</taxon>
    </lineage>
</organism>
<evidence type="ECO:0000313" key="2">
    <source>
        <dbReference type="EMBL" id="KZN63287.1"/>
    </source>
</evidence>
<reference evidence="2 3" key="1">
    <citation type="submission" date="2013-07" db="EMBL/GenBank/DDBJ databases">
        <title>Comparative Genomic and Metabolomic Analysis of Twelve Strains of Pseudoalteromonas luteoviolacea.</title>
        <authorList>
            <person name="Vynne N.G."/>
            <person name="Mansson M."/>
            <person name="Gram L."/>
        </authorList>
    </citation>
    <scope>NUCLEOTIDE SEQUENCE [LARGE SCALE GENOMIC DNA]</scope>
    <source>
        <strain evidence="2 3">CPMOR-1</strain>
    </source>
</reference>
<dbReference type="SUPFAM" id="SSF53335">
    <property type="entry name" value="S-adenosyl-L-methionine-dependent methyltransferases"/>
    <property type="match status" value="1"/>
</dbReference>